<dbReference type="PANTHER" id="PTHR31234">
    <property type="entry name" value="LATE EMBRYOGENESIS ABUNDANT (LEA) HYDROXYPROLINE-RICH GLYCOPROTEIN FAMILY"/>
    <property type="match status" value="1"/>
</dbReference>
<dbReference type="GO" id="GO:0005886">
    <property type="term" value="C:plasma membrane"/>
    <property type="evidence" value="ECO:0007669"/>
    <property type="project" value="TreeGrafter"/>
</dbReference>
<comment type="subcellular location">
    <subcellularLocation>
        <location evidence="1">Membrane</location>
        <topology evidence="1">Single-pass membrane protein</topology>
    </subcellularLocation>
</comment>
<proteinExistence type="predicted"/>
<keyword evidence="4 6" id="KW-0472">Membrane</keyword>
<feature type="transmembrane region" description="Helical" evidence="6">
    <location>
        <begin position="40"/>
        <end position="63"/>
    </location>
</feature>
<evidence type="ECO:0000313" key="8">
    <source>
        <dbReference type="EMBL" id="GFY81876.1"/>
    </source>
</evidence>
<keyword evidence="9" id="KW-1185">Reference proteome</keyword>
<dbReference type="Gene3D" id="2.60.40.1820">
    <property type="match status" value="1"/>
</dbReference>
<evidence type="ECO:0000256" key="1">
    <source>
        <dbReference type="ARBA" id="ARBA00004167"/>
    </source>
</evidence>
<dbReference type="OrthoDB" id="1894389at2759"/>
<organism evidence="8 9">
    <name type="scientific">Actinidia rufa</name>
    <dbReference type="NCBI Taxonomy" id="165716"/>
    <lineage>
        <taxon>Eukaryota</taxon>
        <taxon>Viridiplantae</taxon>
        <taxon>Streptophyta</taxon>
        <taxon>Embryophyta</taxon>
        <taxon>Tracheophyta</taxon>
        <taxon>Spermatophyta</taxon>
        <taxon>Magnoliopsida</taxon>
        <taxon>eudicotyledons</taxon>
        <taxon>Gunneridae</taxon>
        <taxon>Pentapetalae</taxon>
        <taxon>asterids</taxon>
        <taxon>Ericales</taxon>
        <taxon>Actinidiaceae</taxon>
        <taxon>Actinidia</taxon>
    </lineage>
</organism>
<dbReference type="EMBL" id="BJWL01000002">
    <property type="protein sequence ID" value="GFY81876.1"/>
    <property type="molecule type" value="Genomic_DNA"/>
</dbReference>
<name>A0A7J0E6Q1_9ERIC</name>
<feature type="region of interest" description="Disordered" evidence="5">
    <location>
        <begin position="1"/>
        <end position="30"/>
    </location>
</feature>
<dbReference type="InterPro" id="IPR004864">
    <property type="entry name" value="LEA_2"/>
</dbReference>
<dbReference type="InterPro" id="IPR044839">
    <property type="entry name" value="NDR1-like"/>
</dbReference>
<dbReference type="Pfam" id="PF03168">
    <property type="entry name" value="LEA_2"/>
    <property type="match status" value="1"/>
</dbReference>
<evidence type="ECO:0000256" key="2">
    <source>
        <dbReference type="ARBA" id="ARBA00022692"/>
    </source>
</evidence>
<dbReference type="AlphaFoldDB" id="A0A7J0E6Q1"/>
<dbReference type="PANTHER" id="PTHR31234:SF2">
    <property type="entry name" value="OS05G0199100 PROTEIN"/>
    <property type="match status" value="1"/>
</dbReference>
<protein>
    <recommendedName>
        <fullName evidence="7">Late embryogenesis abundant protein LEA-2 subgroup domain-containing protein</fullName>
    </recommendedName>
</protein>
<comment type="caution">
    <text evidence="8">The sequence shown here is derived from an EMBL/GenBank/DDBJ whole genome shotgun (WGS) entry which is preliminary data.</text>
</comment>
<sequence length="223" mass="25338">MADKNQQTYHPAAANGYSRNDAETGGVDPRELRRQKQKKWALYIIAFVIFQTGIIVLFTFTVMKFRTPKFRVRNFRSFDTFDVQPTTPSFNMRMNTQFGVRNTNFGPFKYGNTTVTFYYRGTEVGSTTLRKSKANFRATKKVNVPVDLVMPTTLASNADLISDLNSGILPLTSQAKMNGKVEIMFIFKKKRTANMNCTMEINISLKASRISSASDTRMCLDKI</sequence>
<evidence type="ECO:0000256" key="4">
    <source>
        <dbReference type="ARBA" id="ARBA00023136"/>
    </source>
</evidence>
<accession>A0A7J0E6Q1</accession>
<dbReference type="Proteomes" id="UP000585474">
    <property type="component" value="Unassembled WGS sequence"/>
</dbReference>
<evidence type="ECO:0000256" key="6">
    <source>
        <dbReference type="SAM" id="Phobius"/>
    </source>
</evidence>
<keyword evidence="2 6" id="KW-0812">Transmembrane</keyword>
<feature type="domain" description="Late embryogenesis abundant protein LEA-2 subgroup" evidence="7">
    <location>
        <begin position="99"/>
        <end position="198"/>
    </location>
</feature>
<evidence type="ECO:0000256" key="3">
    <source>
        <dbReference type="ARBA" id="ARBA00022989"/>
    </source>
</evidence>
<evidence type="ECO:0000256" key="5">
    <source>
        <dbReference type="SAM" id="MobiDB-lite"/>
    </source>
</evidence>
<evidence type="ECO:0000259" key="7">
    <source>
        <dbReference type="Pfam" id="PF03168"/>
    </source>
</evidence>
<gene>
    <name evidence="8" type="ORF">Acr_02g0001160</name>
</gene>
<evidence type="ECO:0000313" key="9">
    <source>
        <dbReference type="Proteomes" id="UP000585474"/>
    </source>
</evidence>
<reference evidence="8 9" key="1">
    <citation type="submission" date="2019-07" db="EMBL/GenBank/DDBJ databases">
        <title>De Novo Assembly of kiwifruit Actinidia rufa.</title>
        <authorList>
            <person name="Sugita-Konishi S."/>
            <person name="Sato K."/>
            <person name="Mori E."/>
            <person name="Abe Y."/>
            <person name="Kisaki G."/>
            <person name="Hamano K."/>
            <person name="Suezawa K."/>
            <person name="Otani M."/>
            <person name="Fukuda T."/>
            <person name="Manabe T."/>
            <person name="Gomi K."/>
            <person name="Tabuchi M."/>
            <person name="Akimitsu K."/>
            <person name="Kataoka I."/>
        </authorList>
    </citation>
    <scope>NUCLEOTIDE SEQUENCE [LARGE SCALE GENOMIC DNA]</scope>
    <source>
        <strain evidence="9">cv. Fuchu</strain>
    </source>
</reference>
<dbReference type="GO" id="GO:0098542">
    <property type="term" value="P:defense response to other organism"/>
    <property type="evidence" value="ECO:0007669"/>
    <property type="project" value="InterPro"/>
</dbReference>
<keyword evidence="3 6" id="KW-1133">Transmembrane helix</keyword>